<sequence>MFLINRIIFSSFFPLFVFETFEVLEFKILLYKIFNFCSSWSPNGDSMQKFDWASFFFWIL</sequence>
<organism evidence="1 2">
    <name type="scientific">Leptospira kirschneri serovar Pomona</name>
    <dbReference type="NCBI Taxonomy" id="561005"/>
    <lineage>
        <taxon>Bacteria</taxon>
        <taxon>Pseudomonadati</taxon>
        <taxon>Spirochaetota</taxon>
        <taxon>Spirochaetia</taxon>
        <taxon>Leptospirales</taxon>
        <taxon>Leptospiraceae</taxon>
        <taxon>Leptospira</taxon>
    </lineage>
</organism>
<protein>
    <submittedName>
        <fullName evidence="1">Uncharacterized protein</fullName>
    </submittedName>
</protein>
<dbReference type="AlphaFoldDB" id="A0A1T1DL04"/>
<comment type="caution">
    <text evidence="1">The sequence shown here is derived from an EMBL/GenBank/DDBJ whole genome shotgun (WGS) entry which is preliminary data.</text>
</comment>
<name>A0A1T1DL04_9LEPT</name>
<dbReference type="EMBL" id="MVIT01000070">
    <property type="protein sequence ID" value="OOV41509.1"/>
    <property type="molecule type" value="Genomic_DNA"/>
</dbReference>
<proteinExistence type="predicted"/>
<gene>
    <name evidence="1" type="ORF">B1J93_12880</name>
</gene>
<dbReference type="Proteomes" id="UP000191008">
    <property type="component" value="Unassembled WGS sequence"/>
</dbReference>
<evidence type="ECO:0000313" key="2">
    <source>
        <dbReference type="Proteomes" id="UP000191008"/>
    </source>
</evidence>
<evidence type="ECO:0000313" key="1">
    <source>
        <dbReference type="EMBL" id="OOV41509.1"/>
    </source>
</evidence>
<accession>A0A1T1DL04</accession>
<reference evidence="1 2" key="1">
    <citation type="submission" date="2017-02" db="EMBL/GenBank/DDBJ databases">
        <title>Comparative genomic analysis of Brazilian Leptospira kirschneri strains of different serogroups.</title>
        <authorList>
            <person name="Moreno L.Z."/>
            <person name="Miraglia F."/>
            <person name="Kremer F.S."/>
            <person name="Eslabao M.R."/>
            <person name="Lilenbaum W."/>
            <person name="Dellagostin O.A."/>
            <person name="Moreno A.M."/>
        </authorList>
    </citation>
    <scope>NUCLEOTIDE SEQUENCE [LARGE SCALE GENOMIC DNA]</scope>
    <source>
        <strain evidence="1 2">M110/06</strain>
    </source>
</reference>